<dbReference type="RefSeq" id="WP_029334545.1">
    <property type="nucleotide sequence ID" value="NZ_UGGP01000001.1"/>
</dbReference>
<protein>
    <submittedName>
        <fullName evidence="1">FlgN protein</fullName>
    </submittedName>
</protein>
<dbReference type="OrthoDB" id="2353173at2"/>
<dbReference type="Gene3D" id="1.20.58.300">
    <property type="entry name" value="FlgN-like"/>
    <property type="match status" value="1"/>
</dbReference>
<dbReference type="SUPFAM" id="SSF140566">
    <property type="entry name" value="FlgN-like"/>
    <property type="match status" value="1"/>
</dbReference>
<dbReference type="GO" id="GO:0044780">
    <property type="term" value="P:bacterial-type flagellum assembly"/>
    <property type="evidence" value="ECO:0007669"/>
    <property type="project" value="InterPro"/>
</dbReference>
<dbReference type="STRING" id="1397694.GCA_000702585_01350"/>
<evidence type="ECO:0000313" key="1">
    <source>
        <dbReference type="EMBL" id="STO07489.1"/>
    </source>
</evidence>
<organism evidence="1 2">
    <name type="scientific">Exiguobacterium aurantiacum</name>
    <dbReference type="NCBI Taxonomy" id="33987"/>
    <lineage>
        <taxon>Bacteria</taxon>
        <taxon>Bacillati</taxon>
        <taxon>Bacillota</taxon>
        <taxon>Bacilli</taxon>
        <taxon>Bacillales</taxon>
        <taxon>Bacillales Family XII. Incertae Sedis</taxon>
        <taxon>Exiguobacterium</taxon>
    </lineage>
</organism>
<dbReference type="EMBL" id="UGGP01000001">
    <property type="protein sequence ID" value="STO07489.1"/>
    <property type="molecule type" value="Genomic_DNA"/>
</dbReference>
<evidence type="ECO:0000313" key="2">
    <source>
        <dbReference type="Proteomes" id="UP000254060"/>
    </source>
</evidence>
<reference evidence="1 2" key="1">
    <citation type="submission" date="2018-06" db="EMBL/GenBank/DDBJ databases">
        <authorList>
            <consortium name="Pathogen Informatics"/>
            <person name="Doyle S."/>
        </authorList>
    </citation>
    <scope>NUCLEOTIDE SEQUENCE [LARGE SCALE GENOMIC DNA]</scope>
    <source>
        <strain evidence="1 2">NCTC13163</strain>
    </source>
</reference>
<sequence>MLTLHTRLLELAYDKEQLLIKGDMPAFTALVKEEAKLVRQIAQKEVERLQGLLVLDDEEKEALRPVLFELKRQNELNAALLEQSLNYINWHLDMLMPDADDFTYGQQAFETRSFSRDV</sequence>
<proteinExistence type="predicted"/>
<accession>A0A377FRQ2</accession>
<name>A0A377FRQ2_9BACL</name>
<dbReference type="InterPro" id="IPR036679">
    <property type="entry name" value="FlgN-like_sf"/>
</dbReference>
<dbReference type="Proteomes" id="UP000254060">
    <property type="component" value="Unassembled WGS sequence"/>
</dbReference>
<dbReference type="AlphaFoldDB" id="A0A377FRQ2"/>
<gene>
    <name evidence="1" type="ORF">NCTC13163_00836</name>
</gene>